<evidence type="ECO:0000313" key="4">
    <source>
        <dbReference type="Proteomes" id="UP001165160"/>
    </source>
</evidence>
<feature type="transmembrane region" description="Helical" evidence="2">
    <location>
        <begin position="1676"/>
        <end position="1698"/>
    </location>
</feature>
<evidence type="ECO:0000313" key="3">
    <source>
        <dbReference type="EMBL" id="GMH88264.1"/>
    </source>
</evidence>
<feature type="compositionally biased region" description="Basic and acidic residues" evidence="1">
    <location>
        <begin position="1464"/>
        <end position="1474"/>
    </location>
</feature>
<feature type="transmembrane region" description="Helical" evidence="2">
    <location>
        <begin position="1719"/>
        <end position="1739"/>
    </location>
</feature>
<keyword evidence="2" id="KW-0472">Membrane</keyword>
<dbReference type="SUPFAM" id="SSF55961">
    <property type="entry name" value="Bet v1-like"/>
    <property type="match status" value="2"/>
</dbReference>
<feature type="region of interest" description="Disordered" evidence="1">
    <location>
        <begin position="1464"/>
        <end position="1565"/>
    </location>
</feature>
<feature type="region of interest" description="Disordered" evidence="1">
    <location>
        <begin position="1139"/>
        <end position="1188"/>
    </location>
</feature>
<feature type="transmembrane region" description="Helical" evidence="2">
    <location>
        <begin position="140"/>
        <end position="157"/>
    </location>
</feature>
<comment type="caution">
    <text evidence="3">The sequence shown here is derived from an EMBL/GenBank/DDBJ whole genome shotgun (WGS) entry which is preliminary data.</text>
</comment>
<dbReference type="InterPro" id="IPR023393">
    <property type="entry name" value="START-like_dom_sf"/>
</dbReference>
<dbReference type="EMBL" id="BRXX01000080">
    <property type="protein sequence ID" value="GMH88264.1"/>
    <property type="molecule type" value="Genomic_DNA"/>
</dbReference>
<dbReference type="Proteomes" id="UP001165160">
    <property type="component" value="Unassembled WGS sequence"/>
</dbReference>
<feature type="region of interest" description="Disordered" evidence="1">
    <location>
        <begin position="1085"/>
        <end position="1104"/>
    </location>
</feature>
<feature type="transmembrane region" description="Helical" evidence="2">
    <location>
        <begin position="277"/>
        <end position="296"/>
    </location>
</feature>
<protein>
    <submittedName>
        <fullName evidence="3">Uncharacterized protein</fullName>
    </submittedName>
</protein>
<evidence type="ECO:0000256" key="2">
    <source>
        <dbReference type="SAM" id="Phobius"/>
    </source>
</evidence>
<sequence>MPKNGNPNSKIRPVLPSSPTKLPHSPSFAPPSPSHPPSPSSAPSPPPLDPRPYILKNLTREYLTSSTTFFGILLSTPLVLAGGVFLVPELFLEGMEWGKGRDVFAVVMYRALVEFFITYLQSSYHQSWVRSHFIYNMHRLSMEFLLFFLYLFFTLTYEPSSSSSTTEDFFSSLASLHPILVSALITFLANSFDALAKDFNQITESIISAVIHLFFLPFCQSLITYFFVVILTQYLNITVSTIKAGLGPSGLENACEHDADQEVEPQIMDNSSDVESFLVISVFYPILGYAFLFFLLSPLGSSLLLGWGAYLKEEFSSQHDPYSLTVRVAHGIINLPTGVNMLRIFNLGNIYMFGLQVFSKVIFQSASKLIVYKADYNILKKLAKRDGTFEGSEDLNVEDYNGINDITKRIKKIQEAFFDGVTYSFDDEGNANNEKAKPDLNDKKDAYGRHKLPDSAMHLLGLFYKNNPGENKPYKSVSVNAISVDLYFKSGGKKSAEQEFKSVARFTAFATLEGIKAEEAYSMISSWETLNVADADINKEKDNTILSFEGGNAQVQSVIHMPIPMRNRILIMNQENLEVPDGSYVVDLTESSMDAEELTQQLSMRKSRRKPSDAHKHLHHTPRVKRVRLIRGGYVIKPTNGGCRVMQTMEIDFKGVGNLSRRFFTIILPSLETLSIMKSRFSRTLKVPTAVMSWASRMGNTETWDTIVDVCVWYLKDKDLLARMEKAKKESNDSFLGDGAYGATTTARTKNTSRKEADMVAAMKKFKSDMQNIDDQVFKQIEIEDPIYKGDKCVADLLHGDLVCTLDIDADAADLASRFAYAKNSNRRLHSYGKQGDTYWEEKRHSLNDDKSTADVLVTYHYNQVVSGFGSSGFIIRRDSLTDLPEADSKSWFVAKEKSEEEQEREGRLSNVKRTPTSLGRNIRRSLTSSIGTTRLHKENVKIKQTMIIFPSSEIQNQKKSTIFYTCSLALSEDSTLLPMPPKKISSLHEKLSVNNIFGELRDIQKFYLLERHTSATRDVFKARNNVSKGSWKSGIDPYDEQDAQETMRCLEQYDYTRLNLKNSRWIKVEESRTIKLWRQTKKQYLEDQSTSSSAPSSAANNSLTMSSKSLMGLFGKGLTTKRGKKNVGIKEWAEELKNYGRDHSGQSGRDQSGRDQGTPNNRVNNAPDIEAPSPSKEGADTRPADLAANLGRRKIKIDAKSLPTMRGRKASVLELGGEPSVDISATHLNSWAESARRKEKNLKKTEVHMGYAECAIYCRPSLIKKHLAAVFDKDYDGQMLKDIDLEVVEYISDHSSLLYLKHNAAWPIASRDFLLLVTAKNITESTGNKDFEVFVMSISSVSESDIVPAGYDPREGVVRGSMQGTIIIREKISSTSNKPQRVSARDLLGNGGSPTQGTRNFGTDEGGTWHTGATSKKESERRRSLLAIMNRNFLDTQLETLGPSNLGGGTGLKSMLSGLRKENLKKVARDRSKSRGSGGEKSSRRSGGGRSSPRSGTRSNSPKSKSREKTSPQSKSRSKSRDRSFVPWSRAKGSSESDSETNTAQHSLEDDQEDEDVEEEEEAEAEKAQITVLLAVNPKGFVPSIYVANETKNILRGIISIKKELEITTLTAKRRTYKERIEAMNQRLAFKWNQENLIEKCCNIMAALVYVLEEKVAYEDGVLLNNPQCELHERLAIAVGMLFFAEFFADMFLARFANLYCGVDMTLDLVDMRSVGSLKNLTFSLIFVSLTYVAASVLSTDT</sequence>
<feature type="region of interest" description="Disordered" evidence="1">
    <location>
        <begin position="1"/>
        <end position="46"/>
    </location>
</feature>
<feature type="compositionally biased region" description="Low complexity" evidence="1">
    <location>
        <begin position="1492"/>
        <end position="1502"/>
    </location>
</feature>
<feature type="transmembrane region" description="Helical" evidence="2">
    <location>
        <begin position="103"/>
        <end position="120"/>
    </location>
</feature>
<feature type="transmembrane region" description="Helical" evidence="2">
    <location>
        <begin position="69"/>
        <end position="91"/>
    </location>
</feature>
<keyword evidence="2" id="KW-0812">Transmembrane</keyword>
<dbReference type="Gene3D" id="3.30.530.20">
    <property type="match status" value="2"/>
</dbReference>
<feature type="compositionally biased region" description="Polar residues" evidence="1">
    <location>
        <begin position="1146"/>
        <end position="1165"/>
    </location>
</feature>
<reference evidence="4" key="1">
    <citation type="journal article" date="2023" name="Commun. Biol.">
        <title>Genome analysis of Parmales, the sister group of diatoms, reveals the evolutionary specialization of diatoms from phago-mixotrophs to photoautotrophs.</title>
        <authorList>
            <person name="Ban H."/>
            <person name="Sato S."/>
            <person name="Yoshikawa S."/>
            <person name="Yamada K."/>
            <person name="Nakamura Y."/>
            <person name="Ichinomiya M."/>
            <person name="Sato N."/>
            <person name="Blanc-Mathieu R."/>
            <person name="Endo H."/>
            <person name="Kuwata A."/>
            <person name="Ogata H."/>
        </authorList>
    </citation>
    <scope>NUCLEOTIDE SEQUENCE [LARGE SCALE GENOMIC DNA]</scope>
    <source>
        <strain evidence="4">NIES 3699</strain>
    </source>
</reference>
<feature type="compositionally biased region" description="Pro residues" evidence="1">
    <location>
        <begin position="28"/>
        <end position="46"/>
    </location>
</feature>
<feature type="compositionally biased region" description="Low complexity" evidence="1">
    <location>
        <begin position="1090"/>
        <end position="1103"/>
    </location>
</feature>
<evidence type="ECO:0000256" key="1">
    <source>
        <dbReference type="SAM" id="MobiDB-lite"/>
    </source>
</evidence>
<keyword evidence="2" id="KW-1133">Transmembrane helix</keyword>
<name>A0A9W7EPL4_9STRA</name>
<feature type="compositionally biased region" description="Acidic residues" evidence="1">
    <location>
        <begin position="1551"/>
        <end position="1565"/>
    </location>
</feature>
<keyword evidence="4" id="KW-1185">Reference proteome</keyword>
<feature type="transmembrane region" description="Helical" evidence="2">
    <location>
        <begin position="210"/>
        <end position="231"/>
    </location>
</feature>
<proteinExistence type="predicted"/>
<feature type="compositionally biased region" description="Polar residues" evidence="1">
    <location>
        <begin position="1533"/>
        <end position="1547"/>
    </location>
</feature>
<organism evidence="3 4">
    <name type="scientific">Triparma verrucosa</name>
    <dbReference type="NCBI Taxonomy" id="1606542"/>
    <lineage>
        <taxon>Eukaryota</taxon>
        <taxon>Sar</taxon>
        <taxon>Stramenopiles</taxon>
        <taxon>Ochrophyta</taxon>
        <taxon>Bolidophyceae</taxon>
        <taxon>Parmales</taxon>
        <taxon>Triparmaceae</taxon>
        <taxon>Triparma</taxon>
    </lineage>
</organism>
<gene>
    <name evidence="3" type="ORF">TrVE_jg3805</name>
</gene>
<feature type="transmembrane region" description="Helical" evidence="2">
    <location>
        <begin position="169"/>
        <end position="189"/>
    </location>
</feature>
<feature type="region of interest" description="Disordered" evidence="1">
    <location>
        <begin position="1375"/>
        <end position="1422"/>
    </location>
</feature>
<accession>A0A9W7EPL4</accession>